<organism evidence="1 2">
    <name type="scientific">Panagrellus redivivus</name>
    <name type="common">Microworm</name>
    <dbReference type="NCBI Taxonomy" id="6233"/>
    <lineage>
        <taxon>Eukaryota</taxon>
        <taxon>Metazoa</taxon>
        <taxon>Ecdysozoa</taxon>
        <taxon>Nematoda</taxon>
        <taxon>Chromadorea</taxon>
        <taxon>Rhabditida</taxon>
        <taxon>Tylenchina</taxon>
        <taxon>Panagrolaimomorpha</taxon>
        <taxon>Panagrolaimoidea</taxon>
        <taxon>Panagrolaimidae</taxon>
        <taxon>Panagrellus</taxon>
    </lineage>
</organism>
<proteinExistence type="predicted"/>
<dbReference type="WBParaSite" id="Pan_g15999.t1">
    <property type="protein sequence ID" value="Pan_g15999.t1"/>
    <property type="gene ID" value="Pan_g15999"/>
</dbReference>
<evidence type="ECO:0000313" key="1">
    <source>
        <dbReference type="Proteomes" id="UP000492821"/>
    </source>
</evidence>
<evidence type="ECO:0000313" key="2">
    <source>
        <dbReference type="WBParaSite" id="Pan_g15999.t1"/>
    </source>
</evidence>
<protein>
    <submittedName>
        <fullName evidence="2">Uncharacterized protein</fullName>
    </submittedName>
</protein>
<reference evidence="1" key="1">
    <citation type="journal article" date="2013" name="Genetics">
        <title>The draft genome and transcriptome of Panagrellus redivivus are shaped by the harsh demands of a free-living lifestyle.</title>
        <authorList>
            <person name="Srinivasan J."/>
            <person name="Dillman A.R."/>
            <person name="Macchietto M.G."/>
            <person name="Heikkinen L."/>
            <person name="Lakso M."/>
            <person name="Fracchia K.M."/>
            <person name="Antoshechkin I."/>
            <person name="Mortazavi A."/>
            <person name="Wong G."/>
            <person name="Sternberg P.W."/>
        </authorList>
    </citation>
    <scope>NUCLEOTIDE SEQUENCE [LARGE SCALE GENOMIC DNA]</scope>
    <source>
        <strain evidence="1">MT8872</strain>
    </source>
</reference>
<reference evidence="2" key="2">
    <citation type="submission" date="2020-10" db="UniProtKB">
        <authorList>
            <consortium name="WormBaseParasite"/>
        </authorList>
    </citation>
    <scope>IDENTIFICATION</scope>
</reference>
<name>A0A7E4V3D7_PANRE</name>
<dbReference type="AlphaFoldDB" id="A0A7E4V3D7"/>
<sequence length="122" mass="13590">MSPGGFSSCQRATVWLPPDNCRFLCGADSGSRKQKPVLSSMYSIQKTVKRRQAEATNLRALTEEAIRTVGYPRSFQVMLTCSITMKRPQTTADSYAGVTDVFCVNRECPSKSHRILDSTNFD</sequence>
<dbReference type="Proteomes" id="UP000492821">
    <property type="component" value="Unassembled WGS sequence"/>
</dbReference>
<accession>A0A7E4V3D7</accession>
<keyword evidence="1" id="KW-1185">Reference proteome</keyword>